<dbReference type="Gene3D" id="3.10.20.90">
    <property type="entry name" value="Phosphatidylinositol 3-kinase Catalytic Subunit, Chain A, domain 1"/>
    <property type="match status" value="1"/>
</dbReference>
<evidence type="ECO:0000313" key="3">
    <source>
        <dbReference type="Proteomes" id="UP000579812"/>
    </source>
</evidence>
<dbReference type="Proteomes" id="UP000579812">
    <property type="component" value="Unassembled WGS sequence"/>
</dbReference>
<organism evidence="2 3">
    <name type="scientific">Onychostoma macrolepis</name>
    <dbReference type="NCBI Taxonomy" id="369639"/>
    <lineage>
        <taxon>Eukaryota</taxon>
        <taxon>Metazoa</taxon>
        <taxon>Chordata</taxon>
        <taxon>Craniata</taxon>
        <taxon>Vertebrata</taxon>
        <taxon>Euteleostomi</taxon>
        <taxon>Actinopterygii</taxon>
        <taxon>Neopterygii</taxon>
        <taxon>Teleostei</taxon>
        <taxon>Ostariophysi</taxon>
        <taxon>Cypriniformes</taxon>
        <taxon>Cyprinidae</taxon>
        <taxon>Acrossocheilinae</taxon>
        <taxon>Onychostoma</taxon>
    </lineage>
</organism>
<dbReference type="EMBL" id="JAAMOB010000001">
    <property type="protein sequence ID" value="KAF4118344.1"/>
    <property type="molecule type" value="Genomic_DNA"/>
</dbReference>
<dbReference type="PROSITE" id="PS50053">
    <property type="entry name" value="UBIQUITIN_2"/>
    <property type="match status" value="1"/>
</dbReference>
<dbReference type="InterPro" id="IPR000626">
    <property type="entry name" value="Ubiquitin-like_dom"/>
</dbReference>
<dbReference type="CDD" id="cd17039">
    <property type="entry name" value="Ubl_ubiquitin_like"/>
    <property type="match status" value="1"/>
</dbReference>
<evidence type="ECO:0000313" key="2">
    <source>
        <dbReference type="EMBL" id="KAF4118344.1"/>
    </source>
</evidence>
<protein>
    <recommendedName>
        <fullName evidence="1">Ubiquitin-like domain-containing protein</fullName>
    </recommendedName>
</protein>
<reference evidence="2 3" key="1">
    <citation type="submission" date="2020-04" db="EMBL/GenBank/DDBJ databases">
        <title>Chromosome-level genome assembly of a cyprinid fish Onychostoma macrolepis by integration of Nanopore Sequencing, Bionano and Hi-C technology.</title>
        <authorList>
            <person name="Wang D."/>
        </authorList>
    </citation>
    <scope>NUCLEOTIDE SEQUENCE [LARGE SCALE GENOMIC DNA]</scope>
    <source>
        <strain evidence="2">SWU-2019</strain>
        <tissue evidence="2">Muscle</tissue>
    </source>
</reference>
<feature type="domain" description="Ubiquitin-like" evidence="1">
    <location>
        <begin position="132"/>
        <end position="210"/>
    </location>
</feature>
<dbReference type="AlphaFoldDB" id="A0A7J6DHU3"/>
<sequence length="210" mass="23169">MRTISCVDSMSPTACAPITQCIKPQLRPRKCVKGDPKDTVPDVHHIPEMPGIYISVTNTKKHRGLERYPDSMATIVHAALARYLPFQREACEPRQCVKGDPKDTVPVPFHEPLENTTHTVLKVQGPVSPGPKRFSVNVFNGSKGMKIPVIVRSTDTIGNLQQEVLKLSPDLGESLNLVYNGKPVQPHQMLSELQVKPGATFITYQKCHGG</sequence>
<dbReference type="Pfam" id="PF00240">
    <property type="entry name" value="ubiquitin"/>
    <property type="match status" value="1"/>
</dbReference>
<accession>A0A7J6DHU3</accession>
<proteinExistence type="predicted"/>
<gene>
    <name evidence="2" type="ORF">G5714_000395</name>
</gene>
<keyword evidence="3" id="KW-1185">Reference proteome</keyword>
<evidence type="ECO:0000259" key="1">
    <source>
        <dbReference type="PROSITE" id="PS50053"/>
    </source>
</evidence>
<comment type="caution">
    <text evidence="2">The sequence shown here is derived from an EMBL/GenBank/DDBJ whole genome shotgun (WGS) entry which is preliminary data.</text>
</comment>
<dbReference type="InterPro" id="IPR029071">
    <property type="entry name" value="Ubiquitin-like_domsf"/>
</dbReference>
<name>A0A7J6DHU3_9TELE</name>
<dbReference type="SUPFAM" id="SSF54236">
    <property type="entry name" value="Ubiquitin-like"/>
    <property type="match status" value="1"/>
</dbReference>